<evidence type="ECO:0000313" key="4">
    <source>
        <dbReference type="EMBL" id="MBF7127351.1"/>
    </source>
</evidence>
<keyword evidence="7" id="KW-1185">Reference proteome</keyword>
<evidence type="ECO:0000313" key="9">
    <source>
        <dbReference type="Proteomes" id="UP001214131"/>
    </source>
</evidence>
<dbReference type="Proteomes" id="UP001214131">
    <property type="component" value="Chromosome"/>
</dbReference>
<gene>
    <name evidence="2" type="ORF">GBO79_06265</name>
    <name evidence="3" type="ORF">ITQ90_05625</name>
    <name evidence="4" type="ORF">ITQ97_05975</name>
    <name evidence="5" type="ORF">PWB86_02210</name>
    <name evidence="1" type="ORF">S100892_01707</name>
</gene>
<dbReference type="EMBL" id="JADOFP010000004">
    <property type="protein sequence ID" value="MBF7114966.1"/>
    <property type="molecule type" value="Genomic_DNA"/>
</dbReference>
<name>A0A0Q0YIS6_PEDPE</name>
<sequence>MKYSEFQFVQLWDGRLGTITKVLPSGYLIEDNYWDWLASKNEEDPEKYIYPHADIEKNFSALEEEIEGEAQIAEEIFEFRYKMMKSALGK</sequence>
<dbReference type="Proteomes" id="UP000472573">
    <property type="component" value="Unassembled WGS sequence"/>
</dbReference>
<dbReference type="EMBL" id="JADOFV010000003">
    <property type="protein sequence ID" value="MBF7127351.1"/>
    <property type="molecule type" value="Genomic_DNA"/>
</dbReference>
<dbReference type="EMBL" id="WENB01000003">
    <property type="protein sequence ID" value="KAF0413557.1"/>
    <property type="molecule type" value="Genomic_DNA"/>
</dbReference>
<dbReference type="EMBL" id="CP118739">
    <property type="protein sequence ID" value="WEA57696.1"/>
    <property type="molecule type" value="Genomic_DNA"/>
</dbReference>
<reference evidence="7" key="4">
    <citation type="submission" date="2020-03" db="EMBL/GenBank/DDBJ databases">
        <title>SpeciesPrimer: A bioinformatics pipeline dedicated to the design of qPCR primers for the quantification of bacterial species.</title>
        <authorList>
            <person name="Dreier M."/>
            <person name="Berthoud H."/>
            <person name="Shani N."/>
            <person name="Wechsler D."/>
            <person name="Junier P."/>
        </authorList>
    </citation>
    <scope>NUCLEOTIDE SEQUENCE [LARGE SCALE GENOMIC DNA]</scope>
    <source>
        <strain evidence="7">FAM13073</strain>
    </source>
</reference>
<proteinExistence type="predicted"/>
<dbReference type="AlphaFoldDB" id="A0A0Q0YIS6"/>
<accession>A0A0Q0YIS6</accession>
<dbReference type="Proteomes" id="UP001194632">
    <property type="component" value="Unassembled WGS sequence"/>
</dbReference>
<protein>
    <submittedName>
        <fullName evidence="4">Uncharacterized protein</fullName>
    </submittedName>
</protein>
<evidence type="ECO:0000313" key="3">
    <source>
        <dbReference type="EMBL" id="MBF7114966.1"/>
    </source>
</evidence>
<dbReference type="Proteomes" id="UP000743107">
    <property type="component" value="Unassembled WGS sequence"/>
</dbReference>
<organism evidence="4 8">
    <name type="scientific">Pediococcus pentosaceus</name>
    <dbReference type="NCBI Taxonomy" id="1255"/>
    <lineage>
        <taxon>Bacteria</taxon>
        <taxon>Bacillati</taxon>
        <taxon>Bacillota</taxon>
        <taxon>Bacilli</taxon>
        <taxon>Lactobacillales</taxon>
        <taxon>Lactobacillaceae</taxon>
        <taxon>Pediococcus</taxon>
    </lineage>
</organism>
<evidence type="ECO:0000313" key="6">
    <source>
        <dbReference type="Proteomes" id="UP000196118"/>
    </source>
</evidence>
<evidence type="ECO:0000313" key="2">
    <source>
        <dbReference type="EMBL" id="KAF0413557.1"/>
    </source>
</evidence>
<dbReference type="GeneID" id="33062139"/>
<dbReference type="EMBL" id="CP021474">
    <property type="protein sequence ID" value="ARW20250.1"/>
    <property type="molecule type" value="Genomic_DNA"/>
</dbReference>
<reference evidence="1 6" key="1">
    <citation type="submission" date="2017-05" db="EMBL/GenBank/DDBJ databases">
        <title>Genome sequence of Pediococcus pentosaceus strain SRCM100892.</title>
        <authorList>
            <person name="Cho S.H."/>
        </authorList>
    </citation>
    <scope>NUCLEOTIDE SEQUENCE [LARGE SCALE GENOMIC DNA]</scope>
    <source>
        <strain evidence="1 6">SRCM100892</strain>
    </source>
</reference>
<reference evidence="4" key="5">
    <citation type="submission" date="2020-11" db="EMBL/GenBank/DDBJ databases">
        <title>Antibiotic susceptibility profiles of Pediococcus pentosaceus from various origins and their implications for the safety assessment of strains with food-technology applications.</title>
        <authorList>
            <person name="Shani N."/>
            <person name="Oberhaensli S."/>
            <person name="Arias E."/>
        </authorList>
    </citation>
    <scope>NUCLEOTIDE SEQUENCE</scope>
    <source>
        <strain evidence="4">FAM 19164</strain>
        <strain evidence="3">FAM 24207</strain>
    </source>
</reference>
<dbReference type="Proteomes" id="UP000196118">
    <property type="component" value="Chromosome"/>
</dbReference>
<reference evidence="2" key="3">
    <citation type="submission" date="2019-12" db="EMBL/GenBank/DDBJ databases">
        <title>SpeciesPrimer: A bioinformatics pipeline dedicated to the design of qPCR primers for the quantification of bacterial species.</title>
        <authorList>
            <person name="Dreier M."/>
            <person name="Berthoud H."/>
            <person name="Shani N."/>
            <person name="Wechsler D."/>
            <person name="Junier P."/>
        </authorList>
    </citation>
    <scope>NUCLEOTIDE SEQUENCE</scope>
    <source>
        <strain evidence="2">FAM13073</strain>
    </source>
</reference>
<dbReference type="RefSeq" id="WP_002834074.1">
    <property type="nucleotide sequence ID" value="NZ_BEWQ01000006.1"/>
</dbReference>
<evidence type="ECO:0000313" key="5">
    <source>
        <dbReference type="EMBL" id="WEA57696.1"/>
    </source>
</evidence>
<evidence type="ECO:0000313" key="7">
    <source>
        <dbReference type="Proteomes" id="UP000472573"/>
    </source>
</evidence>
<reference evidence="2" key="2">
    <citation type="submission" date="2019-10" db="EMBL/GenBank/DDBJ databases">
        <authorList>
            <person name="Irmler S."/>
            <person name="Berthoud H."/>
            <person name="Roetschi A."/>
            <person name="Arias E."/>
            <person name="Shani N."/>
            <person name="Wuethrich D."/>
            <person name="Bruggmann R."/>
        </authorList>
    </citation>
    <scope>NUCLEOTIDE SEQUENCE</scope>
    <source>
        <strain evidence="2">FAM13073</strain>
    </source>
</reference>
<reference evidence="5 9" key="6">
    <citation type="submission" date="2023-02" db="EMBL/GenBank/DDBJ databases">
        <title>Comparative genomics and fermentation flavor characterization of five lactic acid bacteria reveal flavor biosynthesis metabolic pathways in fermented muskmelon puree.</title>
        <authorList>
            <person name="Yuan L."/>
            <person name="Li M."/>
            <person name="Xu X."/>
            <person name="Lao F."/>
            <person name="Wu J."/>
        </authorList>
    </citation>
    <scope>NUCLEOTIDE SEQUENCE [LARGE SCALE GENOMIC DNA]</scope>
    <source>
        <strain evidence="5 9">Ca-4</strain>
    </source>
</reference>
<evidence type="ECO:0000313" key="1">
    <source>
        <dbReference type="EMBL" id="ARW20250.1"/>
    </source>
</evidence>
<evidence type="ECO:0000313" key="8">
    <source>
        <dbReference type="Proteomes" id="UP000743107"/>
    </source>
</evidence>